<dbReference type="EMBL" id="JACASE010000015">
    <property type="protein sequence ID" value="KAF6405112.1"/>
    <property type="molecule type" value="Genomic_DNA"/>
</dbReference>
<organism evidence="2 3">
    <name type="scientific">Rousettus aegyptiacus</name>
    <name type="common">Egyptian fruit bat</name>
    <name type="synonym">Pteropus aegyptiacus</name>
    <dbReference type="NCBI Taxonomy" id="9407"/>
    <lineage>
        <taxon>Eukaryota</taxon>
        <taxon>Metazoa</taxon>
        <taxon>Chordata</taxon>
        <taxon>Craniata</taxon>
        <taxon>Vertebrata</taxon>
        <taxon>Euteleostomi</taxon>
        <taxon>Mammalia</taxon>
        <taxon>Eutheria</taxon>
        <taxon>Laurasiatheria</taxon>
        <taxon>Chiroptera</taxon>
        <taxon>Yinpterochiroptera</taxon>
        <taxon>Pteropodoidea</taxon>
        <taxon>Pteropodidae</taxon>
        <taxon>Rousettinae</taxon>
        <taxon>Rousettus</taxon>
    </lineage>
</organism>
<protein>
    <submittedName>
        <fullName evidence="2">Uncharacterized protein</fullName>
    </submittedName>
</protein>
<comment type="caution">
    <text evidence="2">The sequence shown here is derived from an EMBL/GenBank/DDBJ whole genome shotgun (WGS) entry which is preliminary data.</text>
</comment>
<reference evidence="2 3" key="1">
    <citation type="journal article" date="2020" name="Nature">
        <title>Six reference-quality genomes reveal evolution of bat adaptations.</title>
        <authorList>
            <person name="Jebb D."/>
            <person name="Huang Z."/>
            <person name="Pippel M."/>
            <person name="Hughes G.M."/>
            <person name="Lavrichenko K."/>
            <person name="Devanna P."/>
            <person name="Winkler S."/>
            <person name="Jermiin L.S."/>
            <person name="Skirmuntt E.C."/>
            <person name="Katzourakis A."/>
            <person name="Burkitt-Gray L."/>
            <person name="Ray D.A."/>
            <person name="Sullivan K.A.M."/>
            <person name="Roscito J.G."/>
            <person name="Kirilenko B.M."/>
            <person name="Davalos L.M."/>
            <person name="Corthals A.P."/>
            <person name="Power M.L."/>
            <person name="Jones G."/>
            <person name="Ransome R.D."/>
            <person name="Dechmann D.K.N."/>
            <person name="Locatelli A.G."/>
            <person name="Puechmaille S.J."/>
            <person name="Fedrigo O."/>
            <person name="Jarvis E.D."/>
            <person name="Hiller M."/>
            <person name="Vernes S.C."/>
            <person name="Myers E.W."/>
            <person name="Teeling E.C."/>
        </authorList>
    </citation>
    <scope>NUCLEOTIDE SEQUENCE [LARGE SCALE GENOMIC DNA]</scope>
    <source>
        <strain evidence="2">MRouAeg1</strain>
        <tissue evidence="2">Muscle</tissue>
    </source>
</reference>
<evidence type="ECO:0000313" key="3">
    <source>
        <dbReference type="Proteomes" id="UP000593571"/>
    </source>
</evidence>
<accession>A0A7J8C2N7</accession>
<name>A0A7J8C2N7_ROUAE</name>
<dbReference type="Proteomes" id="UP000593571">
    <property type="component" value="Unassembled WGS sequence"/>
</dbReference>
<evidence type="ECO:0000313" key="2">
    <source>
        <dbReference type="EMBL" id="KAF6405112.1"/>
    </source>
</evidence>
<dbReference type="AlphaFoldDB" id="A0A7J8C2N7"/>
<keyword evidence="3" id="KW-1185">Reference proteome</keyword>
<feature type="compositionally biased region" description="Pro residues" evidence="1">
    <location>
        <begin position="1"/>
        <end position="10"/>
    </location>
</feature>
<sequence length="122" mass="13219">MAGEPEPPSALCPLGTRPLRSRGEDGVPGALAAQPAAPLAGGVGRWGQFPHGLEATAPRARPECLLSPLLDASAGFTVDELFYQEFFHHLSVQTNRRERNRCPNNSRMLSSENFCIVLKHSL</sequence>
<feature type="region of interest" description="Disordered" evidence="1">
    <location>
        <begin position="1"/>
        <end position="28"/>
    </location>
</feature>
<evidence type="ECO:0000256" key="1">
    <source>
        <dbReference type="SAM" id="MobiDB-lite"/>
    </source>
</evidence>
<gene>
    <name evidence="2" type="ORF">HJG63_009422</name>
</gene>
<proteinExistence type="predicted"/>